<evidence type="ECO:0000256" key="9">
    <source>
        <dbReference type="ARBA" id="ARBA00030757"/>
    </source>
</evidence>
<dbReference type="PANTHER" id="PTHR11579">
    <property type="entry name" value="PROTEIN-L-ISOASPARTATE O-METHYLTRANSFERASE"/>
    <property type="match status" value="1"/>
</dbReference>
<accession>A0A7W8QNL0</accession>
<evidence type="ECO:0000256" key="7">
    <source>
        <dbReference type="ARBA" id="ARBA00022679"/>
    </source>
</evidence>
<evidence type="ECO:0000256" key="6">
    <source>
        <dbReference type="ARBA" id="ARBA00022603"/>
    </source>
</evidence>
<dbReference type="InterPro" id="IPR029063">
    <property type="entry name" value="SAM-dependent_MTases_sf"/>
</dbReference>
<proteinExistence type="inferred from homology"/>
<dbReference type="Proteomes" id="UP000572635">
    <property type="component" value="Unassembled WGS sequence"/>
</dbReference>
<comment type="subcellular location">
    <subcellularLocation>
        <location evidence="1">Cytoplasm</location>
    </subcellularLocation>
</comment>
<dbReference type="SUPFAM" id="SSF53335">
    <property type="entry name" value="S-adenosyl-L-methionine-dependent methyltransferases"/>
    <property type="match status" value="1"/>
</dbReference>
<comment type="similarity">
    <text evidence="2">Belongs to the methyltransferase superfamily. L-isoaspartyl/D-aspartyl protein methyltransferase family.</text>
</comment>
<evidence type="ECO:0000256" key="11">
    <source>
        <dbReference type="ARBA" id="ARBA00031350"/>
    </source>
</evidence>
<keyword evidence="7 12" id="KW-0808">Transferase</keyword>
<evidence type="ECO:0000256" key="3">
    <source>
        <dbReference type="ARBA" id="ARBA00011890"/>
    </source>
</evidence>
<evidence type="ECO:0000256" key="1">
    <source>
        <dbReference type="ARBA" id="ARBA00004496"/>
    </source>
</evidence>
<dbReference type="RefSeq" id="WP_184393774.1">
    <property type="nucleotide sequence ID" value="NZ_BAAAJD010000039.1"/>
</dbReference>
<evidence type="ECO:0000313" key="12">
    <source>
        <dbReference type="EMBL" id="MBB5433747.1"/>
    </source>
</evidence>
<dbReference type="Pfam" id="PF01135">
    <property type="entry name" value="PCMT"/>
    <property type="match status" value="1"/>
</dbReference>
<evidence type="ECO:0000256" key="8">
    <source>
        <dbReference type="ARBA" id="ARBA00022691"/>
    </source>
</evidence>
<evidence type="ECO:0000256" key="4">
    <source>
        <dbReference type="ARBA" id="ARBA00013346"/>
    </source>
</evidence>
<dbReference type="CDD" id="cd02440">
    <property type="entry name" value="AdoMet_MTases"/>
    <property type="match status" value="1"/>
</dbReference>
<dbReference type="PROSITE" id="PS01279">
    <property type="entry name" value="PCMT"/>
    <property type="match status" value="1"/>
</dbReference>
<evidence type="ECO:0000256" key="2">
    <source>
        <dbReference type="ARBA" id="ARBA00005369"/>
    </source>
</evidence>
<dbReference type="EC" id="2.1.1.77" evidence="3"/>
<comment type="caution">
    <text evidence="12">The sequence shown here is derived from an EMBL/GenBank/DDBJ whole genome shotgun (WGS) entry which is preliminary data.</text>
</comment>
<dbReference type="EMBL" id="JACHDB010000001">
    <property type="protein sequence ID" value="MBB5433747.1"/>
    <property type="molecule type" value="Genomic_DNA"/>
</dbReference>
<dbReference type="Gene3D" id="3.40.50.150">
    <property type="entry name" value="Vaccinia Virus protein VP39"/>
    <property type="match status" value="1"/>
</dbReference>
<dbReference type="GO" id="GO:0005737">
    <property type="term" value="C:cytoplasm"/>
    <property type="evidence" value="ECO:0007669"/>
    <property type="project" value="UniProtKB-SubCell"/>
</dbReference>
<gene>
    <name evidence="12" type="ORF">HDA36_003831</name>
</gene>
<sequence>MTDDDYRLDDAEARTLRATLVAELAAAGAFPDPRWRQVFKTVPRHVFVPHVFVPADTAGTYRPLDGTDPARRGEWLRHVYADDIAITQLDGDEKAWKAAMRDGTVTAEAMTCTSSQPALMAGMLAELGVADGARVLEVGTGTGYNAALLAERLGSDLVTTVDVDPGLAEGSRAALAGLGYTPHVVAGDGAAGVEGRAPFDRIVATASFPTIPAAWVEQSAENGVILANLARPLGGVAALVRLVVHGAVAEGRFCARPAGYMPTRTDRTPSALSLYQRVTEAEEDAAPVEGSALDLSGMLAEPGFRFFLGLCSDVEELGVRYPDHPAEQWLVTPDGAWAFATADGEVRQSGPRRLYDEVAGLYGEWRGYGRPDRTVFGLTVTPDGEHRVWLGTPGDGPAWPLVFHSM</sequence>
<dbReference type="AlphaFoldDB" id="A0A7W8QNL0"/>
<evidence type="ECO:0000256" key="10">
    <source>
        <dbReference type="ARBA" id="ARBA00031323"/>
    </source>
</evidence>
<dbReference type="GO" id="GO:0004719">
    <property type="term" value="F:protein-L-isoaspartate (D-aspartate) O-methyltransferase activity"/>
    <property type="evidence" value="ECO:0007669"/>
    <property type="project" value="UniProtKB-EC"/>
</dbReference>
<keyword evidence="5" id="KW-0963">Cytoplasm</keyword>
<dbReference type="PANTHER" id="PTHR11579:SF0">
    <property type="entry name" value="PROTEIN-L-ISOASPARTATE(D-ASPARTATE) O-METHYLTRANSFERASE"/>
    <property type="match status" value="1"/>
</dbReference>
<evidence type="ECO:0000313" key="13">
    <source>
        <dbReference type="Proteomes" id="UP000572635"/>
    </source>
</evidence>
<organism evidence="12 13">
    <name type="scientific">Nocardiopsis composta</name>
    <dbReference type="NCBI Taxonomy" id="157465"/>
    <lineage>
        <taxon>Bacteria</taxon>
        <taxon>Bacillati</taxon>
        <taxon>Actinomycetota</taxon>
        <taxon>Actinomycetes</taxon>
        <taxon>Streptosporangiales</taxon>
        <taxon>Nocardiopsidaceae</taxon>
        <taxon>Nocardiopsis</taxon>
    </lineage>
</organism>
<protein>
    <recommendedName>
        <fullName evidence="4">Protein-L-isoaspartate O-methyltransferase</fullName>
        <ecNumber evidence="3">2.1.1.77</ecNumber>
    </recommendedName>
    <alternativeName>
        <fullName evidence="11">L-isoaspartyl protein carboxyl methyltransferase</fullName>
    </alternativeName>
    <alternativeName>
        <fullName evidence="9">Protein L-isoaspartyl methyltransferase</fullName>
    </alternativeName>
    <alternativeName>
        <fullName evidence="10">Protein-beta-aspartate methyltransferase</fullName>
    </alternativeName>
</protein>
<name>A0A7W8QNL0_9ACTN</name>
<keyword evidence="6 12" id="KW-0489">Methyltransferase</keyword>
<evidence type="ECO:0000256" key="5">
    <source>
        <dbReference type="ARBA" id="ARBA00022490"/>
    </source>
</evidence>
<reference evidence="12 13" key="1">
    <citation type="submission" date="2020-08" db="EMBL/GenBank/DDBJ databases">
        <title>Sequencing the genomes of 1000 actinobacteria strains.</title>
        <authorList>
            <person name="Klenk H.-P."/>
        </authorList>
    </citation>
    <scope>NUCLEOTIDE SEQUENCE [LARGE SCALE GENOMIC DNA]</scope>
    <source>
        <strain evidence="12 13">DSM 44551</strain>
    </source>
</reference>
<keyword evidence="13" id="KW-1185">Reference proteome</keyword>
<dbReference type="GO" id="GO:0032259">
    <property type="term" value="P:methylation"/>
    <property type="evidence" value="ECO:0007669"/>
    <property type="project" value="UniProtKB-KW"/>
</dbReference>
<keyword evidence="8" id="KW-0949">S-adenosyl-L-methionine</keyword>
<dbReference type="InterPro" id="IPR000682">
    <property type="entry name" value="PCMT"/>
</dbReference>